<dbReference type="RefSeq" id="WP_341369259.1">
    <property type="nucleotide sequence ID" value="NZ_JBBPCO010000001.1"/>
</dbReference>
<keyword evidence="3 8" id="KW-0436">Ligase</keyword>
<evidence type="ECO:0000256" key="3">
    <source>
        <dbReference type="ARBA" id="ARBA00022598"/>
    </source>
</evidence>
<comment type="function">
    <text evidence="8">Ligates lysine onto the cytidine present at position 34 of the AUA codon-specific tRNA(Ile) that contains the anticodon CAU, in an ATP-dependent manner. Cytidine is converted to lysidine, thus changing the amino acid specificity of the tRNA from methionine to isoleucine.</text>
</comment>
<evidence type="ECO:0000259" key="9">
    <source>
        <dbReference type="SMART" id="SM00977"/>
    </source>
</evidence>
<dbReference type="InterPro" id="IPR015262">
    <property type="entry name" value="tRNA_Ile_lys_synt_subst-bd"/>
</dbReference>
<dbReference type="Pfam" id="PF09179">
    <property type="entry name" value="TilS"/>
    <property type="match status" value="1"/>
</dbReference>
<dbReference type="Pfam" id="PF11734">
    <property type="entry name" value="TilS_C"/>
    <property type="match status" value="1"/>
</dbReference>
<comment type="subcellular location">
    <subcellularLocation>
        <location evidence="1 8">Cytoplasm</location>
    </subcellularLocation>
</comment>
<evidence type="ECO:0000256" key="8">
    <source>
        <dbReference type="HAMAP-Rule" id="MF_01161"/>
    </source>
</evidence>
<evidence type="ECO:0000256" key="2">
    <source>
        <dbReference type="ARBA" id="ARBA00022490"/>
    </source>
</evidence>
<evidence type="ECO:0000256" key="1">
    <source>
        <dbReference type="ARBA" id="ARBA00004496"/>
    </source>
</evidence>
<proteinExistence type="inferred from homology"/>
<organism evidence="10 11">
    <name type="scientific">Thermithiobacillus plumbiphilus</name>
    <dbReference type="NCBI Taxonomy" id="1729899"/>
    <lineage>
        <taxon>Bacteria</taxon>
        <taxon>Pseudomonadati</taxon>
        <taxon>Pseudomonadota</taxon>
        <taxon>Acidithiobacillia</taxon>
        <taxon>Acidithiobacillales</taxon>
        <taxon>Thermithiobacillaceae</taxon>
        <taxon>Thermithiobacillus</taxon>
    </lineage>
</organism>
<dbReference type="EC" id="6.3.4.19" evidence="8"/>
<feature type="domain" description="Lysidine-tRNA(Ile) synthetase C-terminal" evidence="9">
    <location>
        <begin position="375"/>
        <end position="447"/>
    </location>
</feature>
<dbReference type="EMBL" id="JBBPCO010000001">
    <property type="protein sequence ID" value="MEK8088193.1"/>
    <property type="molecule type" value="Genomic_DNA"/>
</dbReference>
<evidence type="ECO:0000313" key="11">
    <source>
        <dbReference type="Proteomes" id="UP001446205"/>
    </source>
</evidence>
<dbReference type="NCBIfam" id="TIGR02433">
    <property type="entry name" value="lysidine_TilS_C"/>
    <property type="match status" value="1"/>
</dbReference>
<dbReference type="Gene3D" id="3.40.50.620">
    <property type="entry name" value="HUPs"/>
    <property type="match status" value="1"/>
</dbReference>
<dbReference type="InterPro" id="IPR011063">
    <property type="entry name" value="TilS/TtcA_N"/>
</dbReference>
<reference evidence="10 11" key="1">
    <citation type="submission" date="2024-04" db="EMBL/GenBank/DDBJ databases">
        <authorList>
            <person name="Abashina T."/>
            <person name="Shaikin A."/>
        </authorList>
    </citation>
    <scope>NUCLEOTIDE SEQUENCE [LARGE SCALE GENOMIC DNA]</scope>
    <source>
        <strain evidence="10 11">AAFK</strain>
    </source>
</reference>
<accession>A0ABU9D3P1</accession>
<keyword evidence="5" id="KW-0547">Nucleotide-binding</keyword>
<evidence type="ECO:0000256" key="7">
    <source>
        <dbReference type="ARBA" id="ARBA00048539"/>
    </source>
</evidence>
<evidence type="ECO:0000256" key="6">
    <source>
        <dbReference type="ARBA" id="ARBA00022840"/>
    </source>
</evidence>
<dbReference type="PANTHER" id="PTHR43033:SF1">
    <property type="entry name" value="TRNA(ILE)-LYSIDINE SYNTHASE-RELATED"/>
    <property type="match status" value="1"/>
</dbReference>
<comment type="similarity">
    <text evidence="8">Belongs to the tRNA(Ile)-lysidine synthase family.</text>
</comment>
<gene>
    <name evidence="8 10" type="primary">tilS</name>
    <name evidence="10" type="ORF">WOB96_00290</name>
</gene>
<dbReference type="GO" id="GO:0032267">
    <property type="term" value="F:tRNA(Ile)-lysidine synthase activity"/>
    <property type="evidence" value="ECO:0007669"/>
    <property type="project" value="UniProtKB-EC"/>
</dbReference>
<keyword evidence="4 8" id="KW-0819">tRNA processing</keyword>
<comment type="caution">
    <text evidence="10">The sequence shown here is derived from an EMBL/GenBank/DDBJ whole genome shotgun (WGS) entry which is preliminary data.</text>
</comment>
<dbReference type="CDD" id="cd01992">
    <property type="entry name" value="TilS_N"/>
    <property type="match status" value="1"/>
</dbReference>
<comment type="catalytic activity">
    <reaction evidence="7 8">
        <text>cytidine(34) in tRNA(Ile2) + L-lysine + ATP = lysidine(34) in tRNA(Ile2) + AMP + diphosphate + H(+)</text>
        <dbReference type="Rhea" id="RHEA:43744"/>
        <dbReference type="Rhea" id="RHEA-COMP:10625"/>
        <dbReference type="Rhea" id="RHEA-COMP:10670"/>
        <dbReference type="ChEBI" id="CHEBI:15378"/>
        <dbReference type="ChEBI" id="CHEBI:30616"/>
        <dbReference type="ChEBI" id="CHEBI:32551"/>
        <dbReference type="ChEBI" id="CHEBI:33019"/>
        <dbReference type="ChEBI" id="CHEBI:82748"/>
        <dbReference type="ChEBI" id="CHEBI:83665"/>
        <dbReference type="ChEBI" id="CHEBI:456215"/>
        <dbReference type="EC" id="6.3.4.19"/>
    </reaction>
</comment>
<keyword evidence="6" id="KW-0067">ATP-binding</keyword>
<dbReference type="HAMAP" id="MF_01161">
    <property type="entry name" value="tRNA_Ile_lys_synt"/>
    <property type="match status" value="1"/>
</dbReference>
<dbReference type="Pfam" id="PF01171">
    <property type="entry name" value="ATP_bind_3"/>
    <property type="match status" value="1"/>
</dbReference>
<dbReference type="SUPFAM" id="SSF56037">
    <property type="entry name" value="PheT/TilS domain"/>
    <property type="match status" value="1"/>
</dbReference>
<dbReference type="PANTHER" id="PTHR43033">
    <property type="entry name" value="TRNA(ILE)-LYSIDINE SYNTHASE-RELATED"/>
    <property type="match status" value="1"/>
</dbReference>
<name>A0ABU9D3P1_9PROT</name>
<dbReference type="Gene3D" id="1.20.59.20">
    <property type="match status" value="1"/>
</dbReference>
<keyword evidence="2 8" id="KW-0963">Cytoplasm</keyword>
<evidence type="ECO:0000256" key="4">
    <source>
        <dbReference type="ARBA" id="ARBA00022694"/>
    </source>
</evidence>
<comment type="caution">
    <text evidence="8">Lacks conserved residue(s) required for the propagation of feature annotation.</text>
</comment>
<dbReference type="InterPro" id="IPR014729">
    <property type="entry name" value="Rossmann-like_a/b/a_fold"/>
</dbReference>
<dbReference type="InterPro" id="IPR012094">
    <property type="entry name" value="tRNA_Ile_lys_synt"/>
</dbReference>
<dbReference type="SUPFAM" id="SSF52402">
    <property type="entry name" value="Adenine nucleotide alpha hydrolases-like"/>
    <property type="match status" value="1"/>
</dbReference>
<dbReference type="InterPro" id="IPR012796">
    <property type="entry name" value="Lysidine-tRNA-synth_C"/>
</dbReference>
<sequence>MARGKADLSDPFLRCLAASCERLGIDAATPMLLAFSSGLDSTALLAGLLELFPVAPLRVTHVHHGLQAEADTWAGHCRQICQGWQVDCDILHVSCQALPGESQEACARDARYQALADQMRPGEWLLTAHHRQDQAETFLLQLLRGAGIEGLAGMAEKRPFAAGYLARPLLECDRASMQGFLEKRRIPWIEDPSNASAAFRRNRIRHQLIPFVQDLGWPEVARTTARSAANLADAKAVVEEVAAADWETCASIRGEIDRTRLRTLSPARQRYALRHGIRAQGLDLPGRETLETLRLRLIGDESGKTLEWQGGALWLRGGMARFITLDIAPVAEQVWCPAEGPPPIAGWQAALVAADAAPPAAVYHDLDAGFYEQQLRFSPRRGGEIYLTPQGHRRPLKKALQEARLAPAERRHLGLLFDAKGRLLAVPGLFVCQPGLPEAGSGVVLRLWEGRALPAGA</sequence>
<keyword evidence="11" id="KW-1185">Reference proteome</keyword>
<evidence type="ECO:0000313" key="10">
    <source>
        <dbReference type="EMBL" id="MEK8088193.1"/>
    </source>
</evidence>
<protein>
    <recommendedName>
        <fullName evidence="8">tRNA(Ile)-lysidine synthase</fullName>
        <ecNumber evidence="8">6.3.4.19</ecNumber>
    </recommendedName>
    <alternativeName>
        <fullName evidence="8">tRNA(Ile)-2-lysyl-cytidine synthase</fullName>
    </alternativeName>
    <alternativeName>
        <fullName evidence="8">tRNA(Ile)-lysidine synthetase</fullName>
    </alternativeName>
</protein>
<dbReference type="InterPro" id="IPR012795">
    <property type="entry name" value="tRNA_Ile_lys_synt_N"/>
</dbReference>
<dbReference type="SUPFAM" id="SSF82829">
    <property type="entry name" value="MesJ substrate recognition domain-like"/>
    <property type="match status" value="1"/>
</dbReference>
<dbReference type="SMART" id="SM00977">
    <property type="entry name" value="TilS_C"/>
    <property type="match status" value="1"/>
</dbReference>
<dbReference type="NCBIfam" id="TIGR02432">
    <property type="entry name" value="lysidine_TilS_N"/>
    <property type="match status" value="1"/>
</dbReference>
<evidence type="ECO:0000256" key="5">
    <source>
        <dbReference type="ARBA" id="ARBA00022741"/>
    </source>
</evidence>
<dbReference type="Proteomes" id="UP001446205">
    <property type="component" value="Unassembled WGS sequence"/>
</dbReference>